<accession>A0ABP0X3Q2</accession>
<name>A0ABP0X3Q2_9BRYO</name>
<sequence length="417" mass="45383">MCMMKRMRINIVFKQTTLPSTSSSPAASHKARRTKVKAQGADDSSMEQVSGTTTISSHELSKESQVSSTGSSATSLAGIKDMLSDGAIIFKLKDLSKATENFRSARKVGTSVFRGSVHGMDVAIVVIKNPGFAAGTSSTSITADFVAEMKNLCSVHHTNLVKLIGGCNSGSQVYLVYEFIDTGNLRQYLHSQYAPGFSALPTWTGRLQVVLDVAKGLEYLHHHTHNAPFVHKHLKSSNILLDSELHARIAYFGVAKIRGETDTIRSHSIKISGTHGYMAPEEKSGGIITPKVDVFAFGVILLEILSGKEAVSFQIDPHTNTFKKTLLPDVIVAIFADKDPGRRLRPWMDPLLRDSAPLDCALKTAELAKDCVNPDPELRPEMTKVALALSKILMNSQAWEKKILAGRGVLTSTIQPR</sequence>
<gene>
    <name evidence="3" type="ORF">CSSPJE1EN1_LOCUS19192</name>
</gene>
<feature type="region of interest" description="Disordered" evidence="1">
    <location>
        <begin position="18"/>
        <end position="72"/>
    </location>
</feature>
<organism evidence="3 4">
    <name type="scientific">Sphagnum jensenii</name>
    <dbReference type="NCBI Taxonomy" id="128206"/>
    <lineage>
        <taxon>Eukaryota</taxon>
        <taxon>Viridiplantae</taxon>
        <taxon>Streptophyta</taxon>
        <taxon>Embryophyta</taxon>
        <taxon>Bryophyta</taxon>
        <taxon>Sphagnophytina</taxon>
        <taxon>Sphagnopsida</taxon>
        <taxon>Sphagnales</taxon>
        <taxon>Sphagnaceae</taxon>
        <taxon>Sphagnum</taxon>
    </lineage>
</organism>
<feature type="domain" description="Protein kinase" evidence="2">
    <location>
        <begin position="102"/>
        <end position="393"/>
    </location>
</feature>
<dbReference type="PANTHER" id="PTHR46863:SF1">
    <property type="entry name" value="PROTEIN KINASE SUPERFAMILY PROTEIN"/>
    <property type="match status" value="1"/>
</dbReference>
<dbReference type="InterPro" id="IPR001245">
    <property type="entry name" value="Ser-Thr/Tyr_kinase_cat_dom"/>
</dbReference>
<dbReference type="SUPFAM" id="SSF56112">
    <property type="entry name" value="Protein kinase-like (PK-like)"/>
    <property type="match status" value="1"/>
</dbReference>
<dbReference type="EMBL" id="OZ020100">
    <property type="protein sequence ID" value="CAK9273714.1"/>
    <property type="molecule type" value="Genomic_DNA"/>
</dbReference>
<protein>
    <recommendedName>
        <fullName evidence="2">Protein kinase domain-containing protein</fullName>
    </recommendedName>
</protein>
<feature type="compositionally biased region" description="Polar residues" evidence="1">
    <location>
        <begin position="46"/>
        <end position="66"/>
    </location>
</feature>
<dbReference type="Gene3D" id="1.10.510.10">
    <property type="entry name" value="Transferase(Phosphotransferase) domain 1"/>
    <property type="match status" value="1"/>
</dbReference>
<evidence type="ECO:0000256" key="1">
    <source>
        <dbReference type="SAM" id="MobiDB-lite"/>
    </source>
</evidence>
<keyword evidence="4" id="KW-1185">Reference proteome</keyword>
<proteinExistence type="predicted"/>
<dbReference type="PROSITE" id="PS50011">
    <property type="entry name" value="PROTEIN_KINASE_DOM"/>
    <property type="match status" value="1"/>
</dbReference>
<dbReference type="Gene3D" id="3.30.200.20">
    <property type="entry name" value="Phosphorylase Kinase, domain 1"/>
    <property type="match status" value="1"/>
</dbReference>
<feature type="compositionally biased region" description="Low complexity" evidence="1">
    <location>
        <begin position="18"/>
        <end position="28"/>
    </location>
</feature>
<reference evidence="3" key="1">
    <citation type="submission" date="2024-02" db="EMBL/GenBank/DDBJ databases">
        <authorList>
            <consortium name="ELIXIR-Norway"/>
            <consortium name="Elixir Norway"/>
        </authorList>
    </citation>
    <scope>NUCLEOTIDE SEQUENCE</scope>
</reference>
<dbReference type="InterPro" id="IPR000719">
    <property type="entry name" value="Prot_kinase_dom"/>
</dbReference>
<dbReference type="Pfam" id="PF07714">
    <property type="entry name" value="PK_Tyr_Ser-Thr"/>
    <property type="match status" value="1"/>
</dbReference>
<evidence type="ECO:0000259" key="2">
    <source>
        <dbReference type="PROSITE" id="PS50011"/>
    </source>
</evidence>
<evidence type="ECO:0000313" key="3">
    <source>
        <dbReference type="EMBL" id="CAK9273714.1"/>
    </source>
</evidence>
<dbReference type="PANTHER" id="PTHR46863">
    <property type="entry name" value="OS09G0572100 PROTEIN"/>
    <property type="match status" value="1"/>
</dbReference>
<dbReference type="Proteomes" id="UP001497444">
    <property type="component" value="Chromosome 5"/>
</dbReference>
<dbReference type="InterPro" id="IPR011009">
    <property type="entry name" value="Kinase-like_dom_sf"/>
</dbReference>
<evidence type="ECO:0000313" key="4">
    <source>
        <dbReference type="Proteomes" id="UP001497444"/>
    </source>
</evidence>